<evidence type="ECO:0000256" key="3">
    <source>
        <dbReference type="ARBA" id="ARBA00023136"/>
    </source>
</evidence>
<protein>
    <recommendedName>
        <fullName evidence="6">Lipoprotein</fullName>
    </recommendedName>
</protein>
<dbReference type="Gene3D" id="3.40.190.10">
    <property type="entry name" value="Periplasmic binding protein-like II"/>
    <property type="match status" value="2"/>
</dbReference>
<evidence type="ECO:0000256" key="4">
    <source>
        <dbReference type="ARBA" id="ARBA00023139"/>
    </source>
</evidence>
<comment type="caution">
    <text evidence="9">The sequence shown here is derived from an EMBL/GenBank/DDBJ whole genome shotgun (WGS) entry which is preliminary data.</text>
</comment>
<evidence type="ECO:0000313" key="10">
    <source>
        <dbReference type="Proteomes" id="UP000279336"/>
    </source>
</evidence>
<dbReference type="PIRSF" id="PIRSF002854">
    <property type="entry name" value="MetQ"/>
    <property type="match status" value="1"/>
</dbReference>
<reference evidence="9 10" key="1">
    <citation type="submission" date="2018-10" db="EMBL/GenBank/DDBJ databases">
        <title>Propionibacterium australiense Genome Sequencing and Assembly.</title>
        <authorList>
            <person name="Bernier A.-M."/>
            <person name="Bernard K."/>
        </authorList>
    </citation>
    <scope>NUCLEOTIDE SEQUENCE [LARGE SCALE GENOMIC DNA]</scope>
    <source>
        <strain evidence="9 10">NML98A078</strain>
    </source>
</reference>
<dbReference type="PANTHER" id="PTHR30429:SF3">
    <property type="entry name" value="LIPOPROTEIN"/>
    <property type="match status" value="1"/>
</dbReference>
<dbReference type="RefSeq" id="WP_121588345.1">
    <property type="nucleotide sequence ID" value="NZ_RCIW01000024.1"/>
</dbReference>
<keyword evidence="5 6" id="KW-0449">Lipoprotein</keyword>
<feature type="chain" id="PRO_5038350353" description="Lipoprotein" evidence="8">
    <location>
        <begin position="20"/>
        <end position="289"/>
    </location>
</feature>
<dbReference type="EMBL" id="RCIW01000024">
    <property type="protein sequence ID" value="RLP06652.1"/>
    <property type="molecule type" value="Genomic_DNA"/>
</dbReference>
<evidence type="ECO:0000256" key="7">
    <source>
        <dbReference type="PIRSR" id="PIRSR002854-1"/>
    </source>
</evidence>
<dbReference type="PANTHER" id="PTHR30429">
    <property type="entry name" value="D-METHIONINE-BINDING LIPOPROTEIN METQ"/>
    <property type="match status" value="1"/>
</dbReference>
<evidence type="ECO:0000256" key="1">
    <source>
        <dbReference type="ARBA" id="ARBA00004635"/>
    </source>
</evidence>
<dbReference type="SUPFAM" id="SSF53850">
    <property type="entry name" value="Periplasmic binding protein-like II"/>
    <property type="match status" value="1"/>
</dbReference>
<organism evidence="9 10">
    <name type="scientific">Propionibacterium australiense</name>
    <dbReference type="NCBI Taxonomy" id="119981"/>
    <lineage>
        <taxon>Bacteria</taxon>
        <taxon>Bacillati</taxon>
        <taxon>Actinomycetota</taxon>
        <taxon>Actinomycetes</taxon>
        <taxon>Propionibacteriales</taxon>
        <taxon>Propionibacteriaceae</taxon>
        <taxon>Propionibacterium</taxon>
    </lineage>
</organism>
<dbReference type="Proteomes" id="UP000279336">
    <property type="component" value="Unassembled WGS sequence"/>
</dbReference>
<evidence type="ECO:0000256" key="2">
    <source>
        <dbReference type="ARBA" id="ARBA00022729"/>
    </source>
</evidence>
<comment type="similarity">
    <text evidence="6">Belongs to the nlpA lipoprotein family.</text>
</comment>
<evidence type="ECO:0000256" key="6">
    <source>
        <dbReference type="PIRNR" id="PIRNR002854"/>
    </source>
</evidence>
<dbReference type="OrthoDB" id="9812878at2"/>
<accession>A0A8B3FMB5</accession>
<name>A0A8B3FMB5_9ACTN</name>
<dbReference type="PROSITE" id="PS51257">
    <property type="entry name" value="PROKAR_LIPOPROTEIN"/>
    <property type="match status" value="1"/>
</dbReference>
<comment type="subcellular location">
    <subcellularLocation>
        <location evidence="1">Membrane</location>
        <topology evidence="1">Lipid-anchor</topology>
    </subcellularLocation>
</comment>
<evidence type="ECO:0000256" key="8">
    <source>
        <dbReference type="SAM" id="SignalP"/>
    </source>
</evidence>
<evidence type="ECO:0000256" key="5">
    <source>
        <dbReference type="ARBA" id="ARBA00023288"/>
    </source>
</evidence>
<gene>
    <name evidence="9" type="ORF">D7U36_12420</name>
</gene>
<sequence>MKLKLTAAALAAVLSVGLAGCSGSSPDSNREEVTVKVGVVGDNNEPWETAAANLEENENIKVELVRFSDYVQPNQALADGSVDLNSFQTQIYLETYNTEHGTDLTSIGYTLMAPLGVYSNRIASVGELPDGATVSIPDDASNGGRALKLLEKAGLITVDPAAGLTPTKGDITGNPKNLQITELDASQTARSLEDVDAAVVNSGMAVDAGLTPSTDAIFIEEVGAESTPYYNVIAARAGDTGNETYKKVVEHYQSDEVAQTIAESTKGSQIAVWEGAPSIAPSAAQSTPA</sequence>
<dbReference type="InterPro" id="IPR004872">
    <property type="entry name" value="Lipoprotein_NlpA"/>
</dbReference>
<feature type="signal peptide" evidence="8">
    <location>
        <begin position="1"/>
        <end position="19"/>
    </location>
</feature>
<feature type="lipid moiety-binding region" description="S-diacylglycerol cysteine" evidence="7">
    <location>
        <position position="21"/>
    </location>
</feature>
<dbReference type="AlphaFoldDB" id="A0A8B3FMB5"/>
<dbReference type="GO" id="GO:0016020">
    <property type="term" value="C:membrane"/>
    <property type="evidence" value="ECO:0007669"/>
    <property type="project" value="UniProtKB-SubCell"/>
</dbReference>
<keyword evidence="3" id="KW-0472">Membrane</keyword>
<keyword evidence="4" id="KW-0564">Palmitate</keyword>
<dbReference type="Pfam" id="PF03180">
    <property type="entry name" value="Lipoprotein_9"/>
    <property type="match status" value="1"/>
</dbReference>
<keyword evidence="2 8" id="KW-0732">Signal</keyword>
<evidence type="ECO:0000313" key="9">
    <source>
        <dbReference type="EMBL" id="RLP06652.1"/>
    </source>
</evidence>
<proteinExistence type="inferred from homology"/>